<dbReference type="SUPFAM" id="SSF52540">
    <property type="entry name" value="P-loop containing nucleoside triphosphate hydrolases"/>
    <property type="match status" value="1"/>
</dbReference>
<evidence type="ECO:0000313" key="7">
    <source>
        <dbReference type="Proteomes" id="UP000053557"/>
    </source>
</evidence>
<evidence type="ECO:0000313" key="6">
    <source>
        <dbReference type="EMBL" id="KUO95941.1"/>
    </source>
</evidence>
<dbReference type="OrthoDB" id="9804819at2"/>
<dbReference type="PROSITE" id="PS00211">
    <property type="entry name" value="ABC_TRANSPORTER_1"/>
    <property type="match status" value="1"/>
</dbReference>
<organism evidence="6 7">
    <name type="scientific">Ferroacidibacillus organovorans</name>
    <dbReference type="NCBI Taxonomy" id="1765683"/>
    <lineage>
        <taxon>Bacteria</taxon>
        <taxon>Bacillati</taxon>
        <taxon>Bacillota</taxon>
        <taxon>Bacilli</taxon>
        <taxon>Bacillales</taxon>
        <taxon>Alicyclobacillaceae</taxon>
        <taxon>Ferroacidibacillus</taxon>
    </lineage>
</organism>
<comment type="similarity">
    <text evidence="1">Belongs to the ABC transporter superfamily.</text>
</comment>
<dbReference type="AlphaFoldDB" id="A0A124IW09"/>
<dbReference type="PANTHER" id="PTHR43335">
    <property type="entry name" value="ABC TRANSPORTER, ATP-BINDING PROTEIN"/>
    <property type="match status" value="1"/>
</dbReference>
<dbReference type="InterPro" id="IPR017871">
    <property type="entry name" value="ABC_transporter-like_CS"/>
</dbReference>
<protein>
    <recommendedName>
        <fullName evidence="5">ABC transporter domain-containing protein</fullName>
    </recommendedName>
</protein>
<gene>
    <name evidence="6" type="ORF">ATW55_02340</name>
</gene>
<keyword evidence="2" id="KW-0813">Transport</keyword>
<reference evidence="6 7" key="1">
    <citation type="submission" date="2015-12" db="EMBL/GenBank/DDBJ databases">
        <title>Draft genome sequence of Acidibacillus ferrooxidans ITV001, isolated from a chalcopyrite acid mine drainage site in Brazil.</title>
        <authorList>
            <person name="Dall'Agnol H."/>
            <person name="Nancucheo I."/>
            <person name="Johnson B."/>
            <person name="Oliveira R."/>
            <person name="Leite L."/>
            <person name="Pylro V."/>
            <person name="Nunes G.L."/>
            <person name="Tzotzos G."/>
            <person name="Fernandes G.R."/>
            <person name="Dutra J."/>
            <person name="Orellana S.C."/>
            <person name="Oliveira G."/>
        </authorList>
    </citation>
    <scope>NUCLEOTIDE SEQUENCE [LARGE SCALE GENOMIC DNA]</scope>
    <source>
        <strain evidence="7">ITV01</strain>
    </source>
</reference>
<dbReference type="Proteomes" id="UP000053557">
    <property type="component" value="Unassembled WGS sequence"/>
</dbReference>
<dbReference type="EMBL" id="LPVJ01000030">
    <property type="protein sequence ID" value="KUO95941.1"/>
    <property type="molecule type" value="Genomic_DNA"/>
</dbReference>
<dbReference type="InterPro" id="IPR003439">
    <property type="entry name" value="ABC_transporter-like_ATP-bd"/>
</dbReference>
<name>A0A124IW09_9BACL</name>
<evidence type="ECO:0000256" key="2">
    <source>
        <dbReference type="ARBA" id="ARBA00022448"/>
    </source>
</evidence>
<evidence type="ECO:0000256" key="3">
    <source>
        <dbReference type="ARBA" id="ARBA00022741"/>
    </source>
</evidence>
<evidence type="ECO:0000256" key="1">
    <source>
        <dbReference type="ARBA" id="ARBA00005417"/>
    </source>
</evidence>
<accession>A0A124IW09</accession>
<evidence type="ECO:0000259" key="5">
    <source>
        <dbReference type="PROSITE" id="PS50893"/>
    </source>
</evidence>
<dbReference type="InterPro" id="IPR003593">
    <property type="entry name" value="AAA+_ATPase"/>
</dbReference>
<feature type="domain" description="ABC transporter" evidence="5">
    <location>
        <begin position="4"/>
        <end position="232"/>
    </location>
</feature>
<dbReference type="PROSITE" id="PS50893">
    <property type="entry name" value="ABC_TRANSPORTER_2"/>
    <property type="match status" value="1"/>
</dbReference>
<comment type="caution">
    <text evidence="6">The sequence shown here is derived from an EMBL/GenBank/DDBJ whole genome shotgun (WGS) entry which is preliminary data.</text>
</comment>
<evidence type="ECO:0000256" key="4">
    <source>
        <dbReference type="ARBA" id="ARBA00022840"/>
    </source>
</evidence>
<keyword evidence="7" id="KW-1185">Reference proteome</keyword>
<dbReference type="Pfam" id="PF00005">
    <property type="entry name" value="ABC_tran"/>
    <property type="match status" value="1"/>
</dbReference>
<sequence length="299" mass="33160">MSVLQVSHVSRSGFNKPLVDNLSFSVGEGEIVALVGPNGAGKTTTLGLILGLIRPDSGKIVICGHDMNRDRVRALRHVGAVLDNAAMYPYLTGRENLNHFARLANILEREMRISEAVALVGLQDCIHNKVGTYSLGMLQRLSIAQALIRKPKLLVLDEPTNGLDLLHIRFLRSLLKQLSASGSGILMSSHLLHEVEYTCDRIVMIKSGKLIRESTIHELQHFENKPFIAIGVSNPRNAIEILQCKGWGFHMVSDQEIQGQIESSTVPLIIRHLVFSNIDVFSAKIIPRSLEDLLEESYF</sequence>
<keyword evidence="4" id="KW-0067">ATP-binding</keyword>
<proteinExistence type="inferred from homology"/>
<keyword evidence="3" id="KW-0547">Nucleotide-binding</keyword>
<dbReference type="InterPro" id="IPR027417">
    <property type="entry name" value="P-loop_NTPase"/>
</dbReference>
<dbReference type="GO" id="GO:0016887">
    <property type="term" value="F:ATP hydrolysis activity"/>
    <property type="evidence" value="ECO:0007669"/>
    <property type="project" value="InterPro"/>
</dbReference>
<dbReference type="PANTHER" id="PTHR43335:SF4">
    <property type="entry name" value="ABC TRANSPORTER, ATP-BINDING PROTEIN"/>
    <property type="match status" value="1"/>
</dbReference>
<dbReference type="GO" id="GO:0005524">
    <property type="term" value="F:ATP binding"/>
    <property type="evidence" value="ECO:0007669"/>
    <property type="project" value="UniProtKB-KW"/>
</dbReference>
<dbReference type="Gene3D" id="3.40.50.300">
    <property type="entry name" value="P-loop containing nucleotide triphosphate hydrolases"/>
    <property type="match status" value="1"/>
</dbReference>
<dbReference type="RefSeq" id="WP_067715222.1">
    <property type="nucleotide sequence ID" value="NZ_LPVJ01000030.1"/>
</dbReference>
<dbReference type="SMART" id="SM00382">
    <property type="entry name" value="AAA"/>
    <property type="match status" value="1"/>
</dbReference>